<name>A0A514LKN8_9BACI</name>
<keyword evidence="6" id="KW-1185">Reference proteome</keyword>
<reference evidence="6" key="1">
    <citation type="submission" date="2019-01" db="EMBL/GenBank/DDBJ databases">
        <title>Genomic analysis of Salicibibacter sp. NKC3-5.</title>
        <authorList>
            <person name="Oh Y.J."/>
        </authorList>
    </citation>
    <scope>NUCLEOTIDE SEQUENCE [LARGE SCALE GENOMIC DNA]</scope>
    <source>
        <strain evidence="6">NKC3-5</strain>
    </source>
</reference>
<keyword evidence="3" id="KW-0804">Transcription</keyword>
<dbReference type="GO" id="GO:0003700">
    <property type="term" value="F:DNA-binding transcription factor activity"/>
    <property type="evidence" value="ECO:0007669"/>
    <property type="project" value="InterPro"/>
</dbReference>
<evidence type="ECO:0000256" key="1">
    <source>
        <dbReference type="ARBA" id="ARBA00023015"/>
    </source>
</evidence>
<evidence type="ECO:0000259" key="4">
    <source>
        <dbReference type="PROSITE" id="PS50995"/>
    </source>
</evidence>
<dbReference type="Proteomes" id="UP000319756">
    <property type="component" value="Chromosome"/>
</dbReference>
<dbReference type="PANTHER" id="PTHR42756:SF1">
    <property type="entry name" value="TRANSCRIPTIONAL REPRESSOR OF EMRAB OPERON"/>
    <property type="match status" value="1"/>
</dbReference>
<evidence type="ECO:0000313" key="5">
    <source>
        <dbReference type="EMBL" id="QDI92430.1"/>
    </source>
</evidence>
<dbReference type="Pfam" id="PF12802">
    <property type="entry name" value="MarR_2"/>
    <property type="match status" value="1"/>
</dbReference>
<dbReference type="Gene3D" id="1.10.10.10">
    <property type="entry name" value="Winged helix-like DNA-binding domain superfamily/Winged helix DNA-binding domain"/>
    <property type="match status" value="1"/>
</dbReference>
<feature type="domain" description="HTH marR-type" evidence="4">
    <location>
        <begin position="1"/>
        <end position="140"/>
    </location>
</feature>
<dbReference type="PROSITE" id="PS50995">
    <property type="entry name" value="HTH_MARR_2"/>
    <property type="match status" value="1"/>
</dbReference>
<dbReference type="InterPro" id="IPR000835">
    <property type="entry name" value="HTH_MarR-typ"/>
</dbReference>
<evidence type="ECO:0000256" key="2">
    <source>
        <dbReference type="ARBA" id="ARBA00023125"/>
    </source>
</evidence>
<gene>
    <name evidence="5" type="ORF">EPH95_15535</name>
</gene>
<dbReference type="RefSeq" id="WP_142090936.1">
    <property type="nucleotide sequence ID" value="NZ_CP035485.1"/>
</dbReference>
<evidence type="ECO:0000256" key="3">
    <source>
        <dbReference type="ARBA" id="ARBA00023163"/>
    </source>
</evidence>
<protein>
    <submittedName>
        <fullName evidence="5">MarR family transcriptional regulator</fullName>
    </submittedName>
</protein>
<dbReference type="InterPro" id="IPR036388">
    <property type="entry name" value="WH-like_DNA-bd_sf"/>
</dbReference>
<dbReference type="AlphaFoldDB" id="A0A514LKN8"/>
<dbReference type="OrthoDB" id="158803at2"/>
<organism evidence="5 6">
    <name type="scientific">Salicibibacter halophilus</name>
    <dbReference type="NCBI Taxonomy" id="2502791"/>
    <lineage>
        <taxon>Bacteria</taxon>
        <taxon>Bacillati</taxon>
        <taxon>Bacillota</taxon>
        <taxon>Bacilli</taxon>
        <taxon>Bacillales</taxon>
        <taxon>Bacillaceae</taxon>
        <taxon>Salicibibacter</taxon>
    </lineage>
</organism>
<keyword evidence="2" id="KW-0238">DNA-binding</keyword>
<dbReference type="InterPro" id="IPR011991">
    <property type="entry name" value="ArsR-like_HTH"/>
</dbReference>
<keyword evidence="1" id="KW-0805">Transcription regulation</keyword>
<evidence type="ECO:0000313" key="6">
    <source>
        <dbReference type="Proteomes" id="UP000319756"/>
    </source>
</evidence>
<dbReference type="PANTHER" id="PTHR42756">
    <property type="entry name" value="TRANSCRIPTIONAL REGULATOR, MARR"/>
    <property type="match status" value="1"/>
</dbReference>
<sequence>MRLSKHDKQRGLLLWFRLARFFQQSVKASNQHLDPYGLSIAQFDLLVQIGASQPITQQELAQKLLVSKGNITQLIKRMENRKLITRRQEWKTKYITLTTQGTELYQEVVPKQEQFQASQFQALNKDEQVQLLHLLTKLQKQGGEDLWN</sequence>
<dbReference type="GO" id="GO:0003677">
    <property type="term" value="F:DNA binding"/>
    <property type="evidence" value="ECO:0007669"/>
    <property type="project" value="UniProtKB-KW"/>
</dbReference>
<dbReference type="EMBL" id="CP035485">
    <property type="protein sequence ID" value="QDI92430.1"/>
    <property type="molecule type" value="Genomic_DNA"/>
</dbReference>
<dbReference type="CDD" id="cd00090">
    <property type="entry name" value="HTH_ARSR"/>
    <property type="match status" value="1"/>
</dbReference>
<dbReference type="SMART" id="SM00347">
    <property type="entry name" value="HTH_MARR"/>
    <property type="match status" value="1"/>
</dbReference>
<dbReference type="SUPFAM" id="SSF46785">
    <property type="entry name" value="Winged helix' DNA-binding domain"/>
    <property type="match status" value="1"/>
</dbReference>
<accession>A0A514LKN8</accession>
<dbReference type="KEGG" id="sale:EPH95_15535"/>
<dbReference type="InterPro" id="IPR036390">
    <property type="entry name" value="WH_DNA-bd_sf"/>
</dbReference>
<proteinExistence type="predicted"/>
<dbReference type="PRINTS" id="PR00598">
    <property type="entry name" value="HTHMARR"/>
</dbReference>